<accession>I6LCM8</accession>
<dbReference type="Gene3D" id="2.30.330.10">
    <property type="entry name" value="SpoA-like"/>
    <property type="match status" value="1"/>
</dbReference>
<dbReference type="AlphaFoldDB" id="I6LCM8"/>
<evidence type="ECO:0000259" key="2">
    <source>
        <dbReference type="Pfam" id="PF01052"/>
    </source>
</evidence>
<gene>
    <name evidence="3" type="primary">hrcQb</name>
</gene>
<reference evidence="3" key="1">
    <citation type="journal article" date="2006" name="Proc. Natl. Acad. Sci. U.S.A.">
        <title>Presence/absence polymorphism for alternative pathogenicity islands in Pseudomonas viridiflava, a pathogen of Arabidopsis.</title>
        <authorList>
            <person name="Araki H."/>
            <person name="Tian D."/>
            <person name="Goss E.M."/>
            <person name="Jakob K."/>
            <person name="Halldorsdottir S.S."/>
            <person name="Kreitman M."/>
            <person name="Bergelson J."/>
        </authorList>
    </citation>
    <scope>NUCLEOTIDE SEQUENCE</scope>
    <source>
        <strain evidence="3">LP23.1a</strain>
    </source>
</reference>
<evidence type="ECO:0000313" key="3">
    <source>
        <dbReference type="EMBL" id="AAT96145.1"/>
    </source>
</evidence>
<evidence type="ECO:0000256" key="1">
    <source>
        <dbReference type="SAM" id="MobiDB-lite"/>
    </source>
</evidence>
<dbReference type="Pfam" id="PF01052">
    <property type="entry name" value="FliMN_C"/>
    <property type="match status" value="1"/>
</dbReference>
<organism evidence="3">
    <name type="scientific">Pseudomonas viridiflava</name>
    <name type="common">Phytomonas viridiflava</name>
    <dbReference type="NCBI Taxonomy" id="33069"/>
    <lineage>
        <taxon>Bacteria</taxon>
        <taxon>Pseudomonadati</taxon>
        <taxon>Pseudomonadota</taxon>
        <taxon>Gammaproteobacteria</taxon>
        <taxon>Pseudomonadales</taxon>
        <taxon>Pseudomonadaceae</taxon>
        <taxon>Pseudomonas</taxon>
    </lineage>
</organism>
<dbReference type="InterPro" id="IPR036429">
    <property type="entry name" value="SpoA-like_sf"/>
</dbReference>
<dbReference type="InterPro" id="IPR001543">
    <property type="entry name" value="FliN-like_C"/>
</dbReference>
<sequence>MNWHRCALETWCCLPVASSTARDKVAWHWADGNGPRTSTARRNNFFCGSATRSMVTMSTEDLYQEEVDYLDDDDETAGEFSEDDHAEPSNEHSWQNSETADDEQSQAVTEPAAFESLTLDLTLRCGELTLTLAALRRLDAGTILEVAGIAPGHATLCHGERVVAEGELVDVDGRLGLQITRMVTQP</sequence>
<protein>
    <submittedName>
        <fullName evidence="3">HrcQb</fullName>
    </submittedName>
</protein>
<feature type="compositionally biased region" description="Acidic residues" evidence="1">
    <location>
        <begin position="74"/>
        <end position="85"/>
    </location>
</feature>
<feature type="domain" description="Flagellar motor switch protein FliN-like C-terminal" evidence="2">
    <location>
        <begin position="115"/>
        <end position="183"/>
    </location>
</feature>
<dbReference type="SUPFAM" id="SSF101801">
    <property type="entry name" value="Surface presentation of antigens (SPOA)"/>
    <property type="match status" value="1"/>
</dbReference>
<feature type="region of interest" description="Disordered" evidence="1">
    <location>
        <begin position="74"/>
        <end position="109"/>
    </location>
</feature>
<dbReference type="EMBL" id="AY597277">
    <property type="protein sequence ID" value="AAT96145.1"/>
    <property type="molecule type" value="Genomic_DNA"/>
</dbReference>
<name>I6LCM8_PSEVI</name>
<proteinExistence type="predicted"/>